<organism evidence="1 2">
    <name type="scientific">Naganishia friedmannii</name>
    <dbReference type="NCBI Taxonomy" id="89922"/>
    <lineage>
        <taxon>Eukaryota</taxon>
        <taxon>Fungi</taxon>
        <taxon>Dikarya</taxon>
        <taxon>Basidiomycota</taxon>
        <taxon>Agaricomycotina</taxon>
        <taxon>Tremellomycetes</taxon>
        <taxon>Filobasidiales</taxon>
        <taxon>Filobasidiaceae</taxon>
        <taxon>Naganishia</taxon>
    </lineage>
</organism>
<dbReference type="Proteomes" id="UP001227268">
    <property type="component" value="Unassembled WGS sequence"/>
</dbReference>
<keyword evidence="2" id="KW-1185">Reference proteome</keyword>
<proteinExistence type="predicted"/>
<gene>
    <name evidence="1" type="ORF">QFC21_001719</name>
</gene>
<sequence length="1043" mass="114804">MTSTRPTTVSRPATISTSAAPATTDKVKCKCGHLAIRLVSKTEKNPGRAFYQCYKGRDDPQHCKFFAWEDMIPGMESVAANTPLRANPVSPSAKYIASLAAKASPIPKAGNYSKAFGGSTQGYTLAEPSAGMRPITTIPHPVHPSRLVSDEDVRRNTVLPGMRTTTTDLAPDSSQEETKEPTWHLPATPDDIVEVPASQLPDMTIGAGWNSAKKRAMAKKRREMIIRALKEENGELLSTDEEENDQGHEGPESIETFEPAEVAGNRHSHEQQQQKSDDFDIGGISWDQIDADAVEASASQIASRTPQAVTSCPPLRAETSPSLPYKSTFMDRLNAVNDPLDSTSSATKKRKRHPESDEYANGVDGNRQSSIYVDAATSTPYTSARRGTMTPPDTHERGLVTSEMTSDLRSASSAIPADLSRSTSFAQAPSVIPVQGGNTGSSVHPLLEALNKDLVKWDRKAAADEKSREMLRGRVKALEARVRELEGELRRVTTLAILVISRTMAYDPSSSPATASFPHRTMAPSPAPPLPNINPSSAAALQPGSMVNPPLPSGNVTPLGAPGSHNGSSGQARGAVGAGKGPDYVYFERKPGQFGETIAQKSTAAKMRLELYYKETVEGVVGRKERRTTLEKQLTADHETPDQLKHRQLQALGRRESNFLRLKRTKIGLEDFKTVKVIGKGAFGEVRLCQKVDTGKIYAMKTLFKNEMFKKDQLAHVRAERDVLAESNSPWVVQLFYSFQDADYLYLVMEFLPGGDLMTMLIKYDTFSEDVTKFYMAECILAIEAVHQLGFIHRDIKPDNILIDGTGHVKLSDFGLSTGFHKQHDSAYYQRLLGGGDGSANASSNQNIGNQAGVRNSVMVNAINLQMTSKGDIATWKANRRKLAYSTVGTPDYICPEIFLQQGYGKECDWWSLGAIMYECVVGYPPFCSENPHQTYQKIIKWQDYLHFPDDIRLSRETEDLIRRLLTGAENRLDVEQIKSHPFFYGVDWSTIRNIDAPFVPNLKNPFDTSYFPTEDLDQVPDLPASARTGEAPAKDLAFLGYT</sequence>
<name>A0ACC2W213_9TREE</name>
<comment type="caution">
    <text evidence="1">The sequence shown here is derived from an EMBL/GenBank/DDBJ whole genome shotgun (WGS) entry which is preliminary data.</text>
</comment>
<protein>
    <submittedName>
        <fullName evidence="1">Uncharacterized protein</fullName>
    </submittedName>
</protein>
<evidence type="ECO:0000313" key="1">
    <source>
        <dbReference type="EMBL" id="KAJ9105350.1"/>
    </source>
</evidence>
<evidence type="ECO:0000313" key="2">
    <source>
        <dbReference type="Proteomes" id="UP001227268"/>
    </source>
</evidence>
<reference evidence="1" key="1">
    <citation type="submission" date="2023-04" db="EMBL/GenBank/DDBJ databases">
        <title>Draft Genome sequencing of Naganishia species isolated from polar environments using Oxford Nanopore Technology.</title>
        <authorList>
            <person name="Leo P."/>
            <person name="Venkateswaran K."/>
        </authorList>
    </citation>
    <scope>NUCLEOTIDE SEQUENCE</scope>
    <source>
        <strain evidence="1">MNA-CCFEE 5423</strain>
    </source>
</reference>
<dbReference type="EMBL" id="JASBWT010000004">
    <property type="protein sequence ID" value="KAJ9105350.1"/>
    <property type="molecule type" value="Genomic_DNA"/>
</dbReference>
<accession>A0ACC2W213</accession>